<accession>A0A2K2AIA4</accession>
<dbReference type="EMBL" id="CM009294">
    <property type="protein sequence ID" value="PNT37261.1"/>
    <property type="molecule type" value="Genomic_DNA"/>
</dbReference>
<sequence length="67" mass="7715">MDQGLLTGSCHNLRYTYNSYSTAITASIKREKKSPSRDPMVTFCQRYELKEDNPTFKSSCCINSSFY</sequence>
<dbReference type="InParanoid" id="A0A2K2AIA4"/>
<evidence type="ECO:0000313" key="2">
    <source>
        <dbReference type="Proteomes" id="UP000006729"/>
    </source>
</evidence>
<evidence type="ECO:0000313" key="1">
    <source>
        <dbReference type="EMBL" id="PNT37261.1"/>
    </source>
</evidence>
<dbReference type="AlphaFoldDB" id="A0A2K2AIA4"/>
<keyword evidence="2" id="KW-1185">Reference proteome</keyword>
<proteinExistence type="predicted"/>
<name>A0A2K2AIA4_POPTR</name>
<dbReference type="Proteomes" id="UP000006729">
    <property type="component" value="Chromosome 5"/>
</dbReference>
<gene>
    <name evidence="1" type="ORF">POPTR_005G178800</name>
</gene>
<organism evidence="1 2">
    <name type="scientific">Populus trichocarpa</name>
    <name type="common">Western balsam poplar</name>
    <name type="synonym">Populus balsamifera subsp. trichocarpa</name>
    <dbReference type="NCBI Taxonomy" id="3694"/>
    <lineage>
        <taxon>Eukaryota</taxon>
        <taxon>Viridiplantae</taxon>
        <taxon>Streptophyta</taxon>
        <taxon>Embryophyta</taxon>
        <taxon>Tracheophyta</taxon>
        <taxon>Spermatophyta</taxon>
        <taxon>Magnoliopsida</taxon>
        <taxon>eudicotyledons</taxon>
        <taxon>Gunneridae</taxon>
        <taxon>Pentapetalae</taxon>
        <taxon>rosids</taxon>
        <taxon>fabids</taxon>
        <taxon>Malpighiales</taxon>
        <taxon>Salicaceae</taxon>
        <taxon>Saliceae</taxon>
        <taxon>Populus</taxon>
    </lineage>
</organism>
<reference evidence="1 2" key="1">
    <citation type="journal article" date="2006" name="Science">
        <title>The genome of black cottonwood, Populus trichocarpa (Torr. &amp; Gray).</title>
        <authorList>
            <person name="Tuskan G.A."/>
            <person name="Difazio S."/>
            <person name="Jansson S."/>
            <person name="Bohlmann J."/>
            <person name="Grigoriev I."/>
            <person name="Hellsten U."/>
            <person name="Putnam N."/>
            <person name="Ralph S."/>
            <person name="Rombauts S."/>
            <person name="Salamov A."/>
            <person name="Schein J."/>
            <person name="Sterck L."/>
            <person name="Aerts A."/>
            <person name="Bhalerao R.R."/>
            <person name="Bhalerao R.P."/>
            <person name="Blaudez D."/>
            <person name="Boerjan W."/>
            <person name="Brun A."/>
            <person name="Brunner A."/>
            <person name="Busov V."/>
            <person name="Campbell M."/>
            <person name="Carlson J."/>
            <person name="Chalot M."/>
            <person name="Chapman J."/>
            <person name="Chen G.L."/>
            <person name="Cooper D."/>
            <person name="Coutinho P.M."/>
            <person name="Couturier J."/>
            <person name="Covert S."/>
            <person name="Cronk Q."/>
            <person name="Cunningham R."/>
            <person name="Davis J."/>
            <person name="Degroeve S."/>
            <person name="Dejardin A."/>
            <person name="Depamphilis C."/>
            <person name="Detter J."/>
            <person name="Dirks B."/>
            <person name="Dubchak I."/>
            <person name="Duplessis S."/>
            <person name="Ehlting J."/>
            <person name="Ellis B."/>
            <person name="Gendler K."/>
            <person name="Goodstein D."/>
            <person name="Gribskov M."/>
            <person name="Grimwood J."/>
            <person name="Groover A."/>
            <person name="Gunter L."/>
            <person name="Hamberger B."/>
            <person name="Heinze B."/>
            <person name="Helariutta Y."/>
            <person name="Henrissat B."/>
            <person name="Holligan D."/>
            <person name="Holt R."/>
            <person name="Huang W."/>
            <person name="Islam-Faridi N."/>
            <person name="Jones S."/>
            <person name="Jones-Rhoades M."/>
            <person name="Jorgensen R."/>
            <person name="Joshi C."/>
            <person name="Kangasjarvi J."/>
            <person name="Karlsson J."/>
            <person name="Kelleher C."/>
            <person name="Kirkpatrick R."/>
            <person name="Kirst M."/>
            <person name="Kohler A."/>
            <person name="Kalluri U."/>
            <person name="Larimer F."/>
            <person name="Leebens-Mack J."/>
            <person name="Leple J.C."/>
            <person name="Locascio P."/>
            <person name="Lou Y."/>
            <person name="Lucas S."/>
            <person name="Martin F."/>
            <person name="Montanini B."/>
            <person name="Napoli C."/>
            <person name="Nelson D.R."/>
            <person name="Nelson C."/>
            <person name="Nieminen K."/>
            <person name="Nilsson O."/>
            <person name="Pereda V."/>
            <person name="Peter G."/>
            <person name="Philippe R."/>
            <person name="Pilate G."/>
            <person name="Poliakov A."/>
            <person name="Razumovskaya J."/>
            <person name="Richardson P."/>
            <person name="Rinaldi C."/>
            <person name="Ritland K."/>
            <person name="Rouze P."/>
            <person name="Ryaboy D."/>
            <person name="Schmutz J."/>
            <person name="Schrader J."/>
            <person name="Segerman B."/>
            <person name="Shin H."/>
            <person name="Siddiqui A."/>
            <person name="Sterky F."/>
            <person name="Terry A."/>
            <person name="Tsai C.J."/>
            <person name="Uberbacher E."/>
            <person name="Unneberg P."/>
            <person name="Vahala J."/>
            <person name="Wall K."/>
            <person name="Wessler S."/>
            <person name="Yang G."/>
            <person name="Yin T."/>
            <person name="Douglas C."/>
            <person name="Marra M."/>
            <person name="Sandberg G."/>
            <person name="Van de Peer Y."/>
            <person name="Rokhsar D."/>
        </authorList>
    </citation>
    <scope>NUCLEOTIDE SEQUENCE [LARGE SCALE GENOMIC DNA]</scope>
    <source>
        <strain evidence="2">cv. Nisqually</strain>
    </source>
</reference>
<protein>
    <submittedName>
        <fullName evidence="1">Uncharacterized protein</fullName>
    </submittedName>
</protein>